<proteinExistence type="predicted"/>
<evidence type="ECO:0000256" key="1">
    <source>
        <dbReference type="ARBA" id="ARBA00004651"/>
    </source>
</evidence>
<evidence type="ECO:0000256" key="3">
    <source>
        <dbReference type="ARBA" id="ARBA00022475"/>
    </source>
</evidence>
<dbReference type="SUPFAM" id="SSF103473">
    <property type="entry name" value="MFS general substrate transporter"/>
    <property type="match status" value="1"/>
</dbReference>
<feature type="transmembrane region" description="Helical" evidence="7">
    <location>
        <begin position="102"/>
        <end position="124"/>
    </location>
</feature>
<dbReference type="PANTHER" id="PTHR23513">
    <property type="entry name" value="INTEGRAL MEMBRANE EFFLUX PROTEIN-RELATED"/>
    <property type="match status" value="1"/>
</dbReference>
<keyword evidence="3" id="KW-1003">Cell membrane</keyword>
<dbReference type="PROSITE" id="PS50850">
    <property type="entry name" value="MFS"/>
    <property type="match status" value="1"/>
</dbReference>
<dbReference type="Pfam" id="PF05977">
    <property type="entry name" value="MFS_3"/>
    <property type="match status" value="1"/>
</dbReference>
<keyword evidence="5 7" id="KW-1133">Transmembrane helix</keyword>
<evidence type="ECO:0000256" key="7">
    <source>
        <dbReference type="SAM" id="Phobius"/>
    </source>
</evidence>
<keyword evidence="10" id="KW-1185">Reference proteome</keyword>
<organism evidence="9 10">
    <name type="scientific">Brevibacillus choshinensis</name>
    <dbReference type="NCBI Taxonomy" id="54911"/>
    <lineage>
        <taxon>Bacteria</taxon>
        <taxon>Bacillati</taxon>
        <taxon>Bacillota</taxon>
        <taxon>Bacilli</taxon>
        <taxon>Bacillales</taxon>
        <taxon>Paenibacillaceae</taxon>
        <taxon>Brevibacillus</taxon>
    </lineage>
</organism>
<evidence type="ECO:0000313" key="10">
    <source>
        <dbReference type="Proteomes" id="UP000051063"/>
    </source>
</evidence>
<dbReference type="Gene3D" id="1.20.1250.20">
    <property type="entry name" value="MFS general substrate transporter like domains"/>
    <property type="match status" value="2"/>
</dbReference>
<feature type="transmembrane region" description="Helical" evidence="7">
    <location>
        <begin position="284"/>
        <end position="303"/>
    </location>
</feature>
<protein>
    <recommendedName>
        <fullName evidence="8">Major facilitator superfamily (MFS) profile domain-containing protein</fullName>
    </recommendedName>
</protein>
<dbReference type="CDD" id="cd06173">
    <property type="entry name" value="MFS_MefA_like"/>
    <property type="match status" value="1"/>
</dbReference>
<dbReference type="InterPro" id="IPR010290">
    <property type="entry name" value="TM_effector"/>
</dbReference>
<dbReference type="InterPro" id="IPR036259">
    <property type="entry name" value="MFS_trans_sf"/>
</dbReference>
<dbReference type="Proteomes" id="UP000051063">
    <property type="component" value="Unassembled WGS sequence"/>
</dbReference>
<feature type="transmembrane region" description="Helical" evidence="7">
    <location>
        <begin position="375"/>
        <end position="395"/>
    </location>
</feature>
<name>A0ABR5N0D9_BRECH</name>
<feature type="transmembrane region" description="Helical" evidence="7">
    <location>
        <begin position="168"/>
        <end position="187"/>
    </location>
</feature>
<feature type="transmembrane region" description="Helical" evidence="7">
    <location>
        <begin position="309"/>
        <end position="336"/>
    </location>
</feature>
<sequence>MSLNKKGFFIMTTALTICSLGDTFGLLALEWMVYLLTGSKLSMGTLALCRGIPEVAGRLVGAPLIDRIDKGRLLIGLNVIRFTAIAVPVSCAFFDALQLWHLYVAAIITGLCNALFDPAALAIVPMLTDKNRLVKSYAILDGFRSGASLVGPILAGSMIAIIGVDYTLAINAVCYLLSAAFICFLPLKSHKREQVVVRDSSYVSEIVEGLSFFKQYPPMLVIMILVAISNMCSMAVWTMMVPFVQDTLQKDASGMGLLGTSVSVGTLVALFILSLIGDVKKRRIPMLGSLICIGLLYVVLGSSSNFQTALVVSVLLGMAGPFFSSFSTALFGGLVSDGMRGRVMAVRYLVGGSLAPLGGFLGGAVAQVLGVPFMFSLAGLLPLAAGLSGCFIPLLKELDGEISEVASRKRGTKSKHTVST</sequence>
<keyword evidence="2" id="KW-0813">Transport</keyword>
<keyword evidence="6 7" id="KW-0472">Membrane</keyword>
<evidence type="ECO:0000259" key="8">
    <source>
        <dbReference type="PROSITE" id="PS50850"/>
    </source>
</evidence>
<evidence type="ECO:0000256" key="2">
    <source>
        <dbReference type="ARBA" id="ARBA00022448"/>
    </source>
</evidence>
<feature type="domain" description="Major facilitator superfamily (MFS) profile" evidence="8">
    <location>
        <begin position="219"/>
        <end position="420"/>
    </location>
</feature>
<dbReference type="RefSeq" id="WP_269084405.1">
    <property type="nucleotide sequence ID" value="NZ_LJJB01000013.1"/>
</dbReference>
<evidence type="ECO:0000256" key="6">
    <source>
        <dbReference type="ARBA" id="ARBA00023136"/>
    </source>
</evidence>
<feature type="transmembrane region" description="Helical" evidence="7">
    <location>
        <begin position="256"/>
        <end position="277"/>
    </location>
</feature>
<feature type="transmembrane region" description="Helical" evidence="7">
    <location>
        <begin position="348"/>
        <end position="369"/>
    </location>
</feature>
<dbReference type="InterPro" id="IPR020846">
    <property type="entry name" value="MFS_dom"/>
</dbReference>
<gene>
    <name evidence="9" type="ORF">AN963_21160</name>
</gene>
<reference evidence="9 10" key="1">
    <citation type="submission" date="2015-09" db="EMBL/GenBank/DDBJ databases">
        <title>Genome sequencing project for genomic taxonomy and phylogenomics of Bacillus-like bacteria.</title>
        <authorList>
            <person name="Liu B."/>
            <person name="Wang J."/>
            <person name="Zhu Y."/>
            <person name="Liu G."/>
            <person name="Chen Q."/>
            <person name="Chen Z."/>
            <person name="Lan J."/>
            <person name="Che J."/>
            <person name="Ge C."/>
            <person name="Shi H."/>
            <person name="Pan Z."/>
            <person name="Liu X."/>
        </authorList>
    </citation>
    <scope>NUCLEOTIDE SEQUENCE [LARGE SCALE GENOMIC DNA]</scope>
    <source>
        <strain evidence="9 10">DSM 8552</strain>
    </source>
</reference>
<comment type="caution">
    <text evidence="9">The sequence shown here is derived from an EMBL/GenBank/DDBJ whole genome shotgun (WGS) entry which is preliminary data.</text>
</comment>
<dbReference type="EMBL" id="LJJB01000013">
    <property type="protein sequence ID" value="KQL43964.1"/>
    <property type="molecule type" value="Genomic_DNA"/>
</dbReference>
<dbReference type="PANTHER" id="PTHR23513:SF6">
    <property type="entry name" value="MAJOR FACILITATOR SUPERFAMILY ASSOCIATED DOMAIN-CONTAINING PROTEIN"/>
    <property type="match status" value="1"/>
</dbReference>
<accession>A0ABR5N0D9</accession>
<keyword evidence="4 7" id="KW-0812">Transmembrane</keyword>
<comment type="subcellular location">
    <subcellularLocation>
        <location evidence="1">Cell membrane</location>
        <topology evidence="1">Multi-pass membrane protein</topology>
    </subcellularLocation>
</comment>
<evidence type="ECO:0000313" key="9">
    <source>
        <dbReference type="EMBL" id="KQL43964.1"/>
    </source>
</evidence>
<feature type="transmembrane region" description="Helical" evidence="7">
    <location>
        <begin position="145"/>
        <end position="162"/>
    </location>
</feature>
<feature type="transmembrane region" description="Helical" evidence="7">
    <location>
        <begin position="220"/>
        <end position="244"/>
    </location>
</feature>
<evidence type="ECO:0000256" key="5">
    <source>
        <dbReference type="ARBA" id="ARBA00022989"/>
    </source>
</evidence>
<evidence type="ECO:0000256" key="4">
    <source>
        <dbReference type="ARBA" id="ARBA00022692"/>
    </source>
</evidence>